<evidence type="ECO:0000313" key="1">
    <source>
        <dbReference type="EMBL" id="KAJ7645343.1"/>
    </source>
</evidence>
<name>A0AAD7FYX3_MYCRO</name>
<protein>
    <submittedName>
        <fullName evidence="1">Uncharacterized protein</fullName>
    </submittedName>
</protein>
<sequence>KRPNLVINGVTIKPSNAVKLVGIWLEEGLTFKVQGAAMLAKGHEWIVTFRRLAQVSKGVGLAYVRRLYLAICLPHMFYGAEISLAPVHQQVRGANRRRDGRAVVSKMASIQLLIVGGMVSSPGDMLNTHADLLPIHLAVDKLLHKAALRYATLPETHPLYEAIRNAGLRHVKKHLHPLHFLMNAYRDVKQHMVEEIPATRRAAGWRPQIDVCVAANKEEAKEWALAEPARVQLFSDSSLIDGKVGAAAVLCVDGVVKRAKGVQLGSARRYGVYEAEGAGEVLAMECL</sequence>
<dbReference type="AlphaFoldDB" id="A0AAD7FYX3"/>
<organism evidence="1 2">
    <name type="scientific">Mycena rosella</name>
    <name type="common">Pink bonnet</name>
    <name type="synonym">Agaricus rosellus</name>
    <dbReference type="NCBI Taxonomy" id="1033263"/>
    <lineage>
        <taxon>Eukaryota</taxon>
        <taxon>Fungi</taxon>
        <taxon>Dikarya</taxon>
        <taxon>Basidiomycota</taxon>
        <taxon>Agaricomycotina</taxon>
        <taxon>Agaricomycetes</taxon>
        <taxon>Agaricomycetidae</taxon>
        <taxon>Agaricales</taxon>
        <taxon>Marasmiineae</taxon>
        <taxon>Mycenaceae</taxon>
        <taxon>Mycena</taxon>
    </lineage>
</organism>
<feature type="non-terminal residue" evidence="1">
    <location>
        <position position="1"/>
    </location>
</feature>
<reference evidence="1" key="1">
    <citation type="submission" date="2023-03" db="EMBL/GenBank/DDBJ databases">
        <title>Massive genome expansion in bonnet fungi (Mycena s.s.) driven by repeated elements and novel gene families across ecological guilds.</title>
        <authorList>
            <consortium name="Lawrence Berkeley National Laboratory"/>
            <person name="Harder C.B."/>
            <person name="Miyauchi S."/>
            <person name="Viragh M."/>
            <person name="Kuo A."/>
            <person name="Thoen E."/>
            <person name="Andreopoulos B."/>
            <person name="Lu D."/>
            <person name="Skrede I."/>
            <person name="Drula E."/>
            <person name="Henrissat B."/>
            <person name="Morin E."/>
            <person name="Kohler A."/>
            <person name="Barry K."/>
            <person name="LaButti K."/>
            <person name="Morin E."/>
            <person name="Salamov A."/>
            <person name="Lipzen A."/>
            <person name="Mereny Z."/>
            <person name="Hegedus B."/>
            <person name="Baldrian P."/>
            <person name="Stursova M."/>
            <person name="Weitz H."/>
            <person name="Taylor A."/>
            <person name="Grigoriev I.V."/>
            <person name="Nagy L.G."/>
            <person name="Martin F."/>
            <person name="Kauserud H."/>
        </authorList>
    </citation>
    <scope>NUCLEOTIDE SEQUENCE</scope>
    <source>
        <strain evidence="1">CBHHK067</strain>
    </source>
</reference>
<gene>
    <name evidence="1" type="ORF">B0H17DRAFT_898619</name>
</gene>
<feature type="non-terminal residue" evidence="1">
    <location>
        <position position="287"/>
    </location>
</feature>
<accession>A0AAD7FYX3</accession>
<evidence type="ECO:0000313" key="2">
    <source>
        <dbReference type="Proteomes" id="UP001221757"/>
    </source>
</evidence>
<proteinExistence type="predicted"/>
<comment type="caution">
    <text evidence="1">The sequence shown here is derived from an EMBL/GenBank/DDBJ whole genome shotgun (WGS) entry which is preliminary data.</text>
</comment>
<dbReference type="Proteomes" id="UP001221757">
    <property type="component" value="Unassembled WGS sequence"/>
</dbReference>
<keyword evidence="2" id="KW-1185">Reference proteome</keyword>
<dbReference type="EMBL" id="JARKIE010000400">
    <property type="protein sequence ID" value="KAJ7645343.1"/>
    <property type="molecule type" value="Genomic_DNA"/>
</dbReference>